<sequence length="573" mass="62622">MKPILDPRDGDLEDDASSTHQRSLLSLAGSLFSEISLPKLIVVWFVLLVVPALLLGAVPLLVTAWAILVWSKTANVLTEIWPALLLPPLLAIGWFGGRRLLRLAETNFWSLNALAVQPIYILCREGLRHLVEGPLPSGLHPSWRAAIRAACAAVAGIGVFLLGAGVVALLWPATRWVSRFPDLGSVHGMLPVLLANSVTLITAYCAGAALVWGVGDALMAQPRDLQDFAAAENDERTWRVAHLSDIHTVGERYGGRIESGRAGPRGNDRLRQTLARLDEIHRQQPLDFILITGDLTDAGRSAEWAEFLIAVSAYPHLAERIIAVPGNHDVNVVDRSSPARMDTPMSPTKRLRQLRTLSVLDYLQGRRLRVIRGATPGSLLTDMLRPHASDMTCFADRGAPRRLSRTLEAVWDTVFPMILPPDGPDGLGIVALNSNADTHFSFTNALGLIPAEQVQRLRVATSLYPQACWIVALHHHVIEYPQKAQNLSLRIGTALINGSWVIRQLRCLAGRAVIMHGHRHIDWIGQCGGLAVVSAPSPVMASGAQYFYVHTLAAGANGKLKLRQPQRIRTDEP</sequence>
<dbReference type="AlphaFoldDB" id="A0A2S6NH16"/>
<dbReference type="PANTHER" id="PTHR42988:SF2">
    <property type="entry name" value="CYCLIC NUCLEOTIDE PHOSPHODIESTERASE CBUA0032-RELATED"/>
    <property type="match status" value="1"/>
</dbReference>
<keyword evidence="2" id="KW-0378">Hydrolase</keyword>
<evidence type="ECO:0000256" key="5">
    <source>
        <dbReference type="SAM" id="Phobius"/>
    </source>
</evidence>
<organism evidence="7 8">
    <name type="scientific">Rhodopila globiformis</name>
    <name type="common">Rhodopseudomonas globiformis</name>
    <dbReference type="NCBI Taxonomy" id="1071"/>
    <lineage>
        <taxon>Bacteria</taxon>
        <taxon>Pseudomonadati</taxon>
        <taxon>Pseudomonadota</taxon>
        <taxon>Alphaproteobacteria</taxon>
        <taxon>Acetobacterales</taxon>
        <taxon>Acetobacteraceae</taxon>
        <taxon>Rhodopila</taxon>
    </lineage>
</organism>
<gene>
    <name evidence="7" type="ORF">CCS01_13170</name>
</gene>
<feature type="domain" description="Calcineurin-like phosphoesterase" evidence="6">
    <location>
        <begin position="239"/>
        <end position="333"/>
    </location>
</feature>
<keyword evidence="1" id="KW-0479">Metal-binding</keyword>
<dbReference type="InterPro" id="IPR004843">
    <property type="entry name" value="Calcineurin-like_PHP"/>
</dbReference>
<keyword evidence="5" id="KW-1133">Transmembrane helix</keyword>
<evidence type="ECO:0000313" key="8">
    <source>
        <dbReference type="Proteomes" id="UP000239724"/>
    </source>
</evidence>
<feature type="transmembrane region" description="Helical" evidence="5">
    <location>
        <begin position="192"/>
        <end position="215"/>
    </location>
</feature>
<dbReference type="EMBL" id="NHRY01000136">
    <property type="protein sequence ID" value="PPQ33891.1"/>
    <property type="molecule type" value="Genomic_DNA"/>
</dbReference>
<evidence type="ECO:0000256" key="2">
    <source>
        <dbReference type="ARBA" id="ARBA00022801"/>
    </source>
</evidence>
<dbReference type="SUPFAM" id="SSF56300">
    <property type="entry name" value="Metallo-dependent phosphatases"/>
    <property type="match status" value="1"/>
</dbReference>
<dbReference type="InterPro" id="IPR050884">
    <property type="entry name" value="CNP_phosphodiesterase-III"/>
</dbReference>
<feature type="transmembrane region" description="Helical" evidence="5">
    <location>
        <begin position="41"/>
        <end position="68"/>
    </location>
</feature>
<feature type="transmembrane region" description="Helical" evidence="5">
    <location>
        <begin position="147"/>
        <end position="171"/>
    </location>
</feature>
<dbReference type="GO" id="GO:0046872">
    <property type="term" value="F:metal ion binding"/>
    <property type="evidence" value="ECO:0007669"/>
    <property type="project" value="UniProtKB-KW"/>
</dbReference>
<dbReference type="PANTHER" id="PTHR42988">
    <property type="entry name" value="PHOSPHOHYDROLASE"/>
    <property type="match status" value="1"/>
</dbReference>
<keyword evidence="8" id="KW-1185">Reference proteome</keyword>
<keyword evidence="5" id="KW-0812">Transmembrane</keyword>
<evidence type="ECO:0000313" key="7">
    <source>
        <dbReference type="EMBL" id="PPQ33891.1"/>
    </source>
</evidence>
<evidence type="ECO:0000256" key="4">
    <source>
        <dbReference type="ARBA" id="ARBA00025742"/>
    </source>
</evidence>
<reference evidence="7 8" key="1">
    <citation type="journal article" date="2018" name="Arch. Microbiol.">
        <title>New insights into the metabolic potential of the phototrophic purple bacterium Rhodopila globiformis DSM 161(T) from its draft genome sequence and evidence for a vanadium-dependent nitrogenase.</title>
        <authorList>
            <person name="Imhoff J.F."/>
            <person name="Rahn T."/>
            <person name="Kunzel S."/>
            <person name="Neulinger S.C."/>
        </authorList>
    </citation>
    <scope>NUCLEOTIDE SEQUENCE [LARGE SCALE GENOMIC DNA]</scope>
    <source>
        <strain evidence="7 8">DSM 161</strain>
    </source>
</reference>
<keyword evidence="3" id="KW-0408">Iron</keyword>
<accession>A0A2S6NH16</accession>
<dbReference type="OrthoDB" id="7235496at2"/>
<name>A0A2S6NH16_RHOGL</name>
<comment type="similarity">
    <text evidence="4">Belongs to the cyclic nucleotide phosphodiesterase class-III family.</text>
</comment>
<proteinExistence type="inferred from homology"/>
<dbReference type="Gene3D" id="3.60.21.10">
    <property type="match status" value="2"/>
</dbReference>
<dbReference type="InterPro" id="IPR029052">
    <property type="entry name" value="Metallo-depent_PP-like"/>
</dbReference>
<dbReference type="GO" id="GO:0016787">
    <property type="term" value="F:hydrolase activity"/>
    <property type="evidence" value="ECO:0007669"/>
    <property type="project" value="UniProtKB-KW"/>
</dbReference>
<comment type="caution">
    <text evidence="7">The sequence shown here is derived from an EMBL/GenBank/DDBJ whole genome shotgun (WGS) entry which is preliminary data.</text>
</comment>
<evidence type="ECO:0000259" key="6">
    <source>
        <dbReference type="Pfam" id="PF00149"/>
    </source>
</evidence>
<evidence type="ECO:0000256" key="1">
    <source>
        <dbReference type="ARBA" id="ARBA00022723"/>
    </source>
</evidence>
<dbReference type="Pfam" id="PF00149">
    <property type="entry name" value="Metallophos"/>
    <property type="match status" value="1"/>
</dbReference>
<keyword evidence="5" id="KW-0472">Membrane</keyword>
<dbReference type="Proteomes" id="UP000239724">
    <property type="component" value="Unassembled WGS sequence"/>
</dbReference>
<evidence type="ECO:0000256" key="3">
    <source>
        <dbReference type="ARBA" id="ARBA00023004"/>
    </source>
</evidence>
<dbReference type="RefSeq" id="WP_104519310.1">
    <property type="nucleotide sequence ID" value="NZ_NHRY01000136.1"/>
</dbReference>
<protein>
    <submittedName>
        <fullName evidence="7">Metallophosphoesterase</fullName>
    </submittedName>
</protein>
<feature type="transmembrane region" description="Helical" evidence="5">
    <location>
        <begin position="80"/>
        <end position="97"/>
    </location>
</feature>